<dbReference type="Pfam" id="PF03853">
    <property type="entry name" value="YjeF_N"/>
    <property type="match status" value="1"/>
</dbReference>
<gene>
    <name evidence="2" type="ORF">T551_01559</name>
</gene>
<dbReference type="GO" id="GO:0000932">
    <property type="term" value="C:P-body"/>
    <property type="evidence" value="ECO:0007669"/>
    <property type="project" value="TreeGrafter"/>
</dbReference>
<dbReference type="AlphaFoldDB" id="A0A0W4ZRK1"/>
<dbReference type="VEuPathDB" id="FungiDB:T551_01559"/>
<accession>A0A0W4ZRK1</accession>
<dbReference type="GeneID" id="28940077"/>
<dbReference type="STRING" id="1408657.A0A0W4ZRK1"/>
<evidence type="ECO:0000313" key="2">
    <source>
        <dbReference type="EMBL" id="KTW31007.1"/>
    </source>
</evidence>
<dbReference type="EMBL" id="LFWA01000006">
    <property type="protein sequence ID" value="KTW31007.1"/>
    <property type="molecule type" value="Genomic_DNA"/>
</dbReference>
<proteinExistence type="predicted"/>
<dbReference type="Gene3D" id="2.30.30.100">
    <property type="match status" value="1"/>
</dbReference>
<dbReference type="InterPro" id="IPR010920">
    <property type="entry name" value="LSM_dom_sf"/>
</dbReference>
<dbReference type="InterPro" id="IPR025609">
    <property type="entry name" value="Lsm14-like_N"/>
</dbReference>
<dbReference type="PANTHER" id="PTHR13612:SF0">
    <property type="entry name" value="ENHANCER OF MRNA-DECAPPING PROTEIN 3"/>
    <property type="match status" value="1"/>
</dbReference>
<name>A0A0W4ZRK1_PNEJ7</name>
<reference evidence="3" key="1">
    <citation type="journal article" date="2016" name="Nat. Commun.">
        <title>Genome analysis of three Pneumocystis species reveals adaptation mechanisms to life exclusively in mammalian hosts.</title>
        <authorList>
            <person name="Ma L."/>
            <person name="Chen Z."/>
            <person name="Huang D.W."/>
            <person name="Kutty G."/>
            <person name="Ishihara M."/>
            <person name="Wang H."/>
            <person name="Abouelleil A."/>
            <person name="Bishop L."/>
            <person name="Davey E."/>
            <person name="Deng R."/>
            <person name="Deng X."/>
            <person name="Fan L."/>
            <person name="Fantoni G."/>
            <person name="Fitzgerald M."/>
            <person name="Gogineni E."/>
            <person name="Goldberg J.M."/>
            <person name="Handley G."/>
            <person name="Hu X."/>
            <person name="Huber C."/>
            <person name="Jiao X."/>
            <person name="Jones K."/>
            <person name="Levin J.Z."/>
            <person name="Liu Y."/>
            <person name="Macdonald P."/>
            <person name="Melnikov A."/>
            <person name="Raley C."/>
            <person name="Sassi M."/>
            <person name="Sherman B.T."/>
            <person name="Song X."/>
            <person name="Sykes S."/>
            <person name="Tran B."/>
            <person name="Walsh L."/>
            <person name="Xia Y."/>
            <person name="Yang J."/>
            <person name="Young S."/>
            <person name="Zeng Q."/>
            <person name="Zheng X."/>
            <person name="Stephens R."/>
            <person name="Nusbaum C."/>
            <person name="Birren B.W."/>
            <person name="Azadi P."/>
            <person name="Lempicki R.A."/>
            <person name="Cuomo C.A."/>
            <person name="Kovacs J.A."/>
        </authorList>
    </citation>
    <scope>NUCLEOTIDE SEQUENCE [LARGE SCALE GENOMIC DNA]</scope>
    <source>
        <strain evidence="3">RU7</strain>
    </source>
</reference>
<dbReference type="InterPro" id="IPR004443">
    <property type="entry name" value="YjeF_N_dom"/>
</dbReference>
<dbReference type="SMART" id="SM01271">
    <property type="entry name" value="LSM14"/>
    <property type="match status" value="1"/>
</dbReference>
<dbReference type="SUPFAM" id="SSF50182">
    <property type="entry name" value="Sm-like ribonucleoproteins"/>
    <property type="match status" value="1"/>
</dbReference>
<sequence length="573" mass="64870">MEKQFIGLKIEVILNDNTVVQGQMTGVDSVNRCLFLKNIFFKSTGKYMHEMRIDGSNIKDLNFISSFNTKKKKKKTSTPLIDPAIISTSNHMQNLSFQESSFSSKKSKKDPTLLSLSPHLHEKSGNFELNYSKSKNTSNKYVYKTYNHKKKKFTNAMQKDCCQFKHVDHDDWINEDVNKYRDEEFDFQGNLGRFDKHKVFSEIRKSNIMASALGPTSNKCSSKTELLNDIAVSTMPTKKKKSLIENNHSIFKTNGDENKLNSEFFHSNRILSSGYDKSSAQQKIYNHNFNSQQSLSGFDKVSRKIKKLRNIKNNLECPCIKPSKMIEAEYISTLNTGISNEMVIENAARGISFLVARLLNDFSKSNQKRNNSFTVIILAGNNQTGTYATAAGRQLCNHGIKVITVIVNENMEKQMLTSLQNFSDAGGKIVSTDELFRISKSFQTPELIIDAIFGCHCSLADIVDDNVRNKIHCLIEWANQSESNVISLDLPSGLDIVTGIPVSPPYFLKSKWVLSLGLPKTGLLFALRSKYVTKDLFLADIGISRKVWKKLGIGKRVKTLWIGQDWIIKMSFS</sequence>
<organism evidence="2 3">
    <name type="scientific">Pneumocystis jirovecii (strain RU7)</name>
    <name type="common">Human pneumocystis pneumonia agent</name>
    <dbReference type="NCBI Taxonomy" id="1408657"/>
    <lineage>
        <taxon>Eukaryota</taxon>
        <taxon>Fungi</taxon>
        <taxon>Dikarya</taxon>
        <taxon>Ascomycota</taxon>
        <taxon>Taphrinomycotina</taxon>
        <taxon>Pneumocystomycetes</taxon>
        <taxon>Pneumocystaceae</taxon>
        <taxon>Pneumocystis</taxon>
    </lineage>
</organism>
<dbReference type="RefSeq" id="XP_018229997.1">
    <property type="nucleotide sequence ID" value="XM_018373822.1"/>
</dbReference>
<dbReference type="Gene3D" id="3.40.50.10260">
    <property type="entry name" value="YjeF N-terminal domain"/>
    <property type="match status" value="1"/>
</dbReference>
<evidence type="ECO:0000313" key="3">
    <source>
        <dbReference type="Proteomes" id="UP000053447"/>
    </source>
</evidence>
<dbReference type="Proteomes" id="UP000053447">
    <property type="component" value="Unassembled WGS sequence"/>
</dbReference>
<comment type="caution">
    <text evidence="2">The sequence shown here is derived from an EMBL/GenBank/DDBJ whole genome shotgun (WGS) entry which is preliminary data.</text>
</comment>
<dbReference type="OrthoDB" id="10030313at2759"/>
<dbReference type="GO" id="GO:0003729">
    <property type="term" value="F:mRNA binding"/>
    <property type="evidence" value="ECO:0007669"/>
    <property type="project" value="TreeGrafter"/>
</dbReference>
<dbReference type="InterPro" id="IPR036652">
    <property type="entry name" value="YjeF_N_dom_sf"/>
</dbReference>
<dbReference type="GO" id="GO:0031087">
    <property type="term" value="P:deadenylation-independent decapping of nuclear-transcribed mRNA"/>
    <property type="evidence" value="ECO:0007669"/>
    <property type="project" value="TreeGrafter"/>
</dbReference>
<protein>
    <recommendedName>
        <fullName evidence="1">YjeF N-terminal domain-containing protein</fullName>
    </recommendedName>
</protein>
<dbReference type="PANTHER" id="PTHR13612">
    <property type="entry name" value="ENHANCER OF MRNA-DECAPPING PROTEIN 3"/>
    <property type="match status" value="1"/>
</dbReference>
<dbReference type="SUPFAM" id="SSF64153">
    <property type="entry name" value="YjeF N-terminal domain-like"/>
    <property type="match status" value="1"/>
</dbReference>
<dbReference type="Pfam" id="PF09532">
    <property type="entry name" value="FDF"/>
    <property type="match status" value="1"/>
</dbReference>
<dbReference type="GO" id="GO:0033962">
    <property type="term" value="P:P-body assembly"/>
    <property type="evidence" value="ECO:0007669"/>
    <property type="project" value="TreeGrafter"/>
</dbReference>
<evidence type="ECO:0000259" key="1">
    <source>
        <dbReference type="PROSITE" id="PS51385"/>
    </source>
</evidence>
<feature type="domain" description="YjeF N-terminal" evidence="1">
    <location>
        <begin position="323"/>
        <end position="549"/>
    </location>
</feature>
<dbReference type="PROSITE" id="PS51385">
    <property type="entry name" value="YJEF_N"/>
    <property type="match status" value="1"/>
</dbReference>
<keyword evidence="3" id="KW-1185">Reference proteome</keyword>
<dbReference type="InterPro" id="IPR019050">
    <property type="entry name" value="FDF_dom"/>
</dbReference>